<reference evidence="4 5" key="1">
    <citation type="submission" date="2019-07" db="EMBL/GenBank/DDBJ databases">
        <title>Annotation for the trematode Paragonimus westermani.</title>
        <authorList>
            <person name="Choi Y.-J."/>
        </authorList>
    </citation>
    <scope>NUCLEOTIDE SEQUENCE [LARGE SCALE GENOMIC DNA]</scope>
    <source>
        <strain evidence="4">180907_Pwestermani</strain>
    </source>
</reference>
<dbReference type="InterPro" id="IPR001611">
    <property type="entry name" value="Leu-rich_rpt"/>
</dbReference>
<keyword evidence="2" id="KW-0677">Repeat</keyword>
<dbReference type="Proteomes" id="UP000699462">
    <property type="component" value="Unassembled WGS sequence"/>
</dbReference>
<evidence type="ECO:0000256" key="2">
    <source>
        <dbReference type="ARBA" id="ARBA00022737"/>
    </source>
</evidence>
<comment type="caution">
    <text evidence="4">The sequence shown here is derived from an EMBL/GenBank/DDBJ whole genome shotgun (WGS) entry which is preliminary data.</text>
</comment>
<evidence type="ECO:0000256" key="3">
    <source>
        <dbReference type="SAM" id="MobiDB-lite"/>
    </source>
</evidence>
<dbReference type="InterPro" id="IPR050576">
    <property type="entry name" value="Cilia_flagella_integrity"/>
</dbReference>
<dbReference type="PRINTS" id="PR00019">
    <property type="entry name" value="LEURICHRPT"/>
</dbReference>
<dbReference type="AlphaFoldDB" id="A0A8T0DBV1"/>
<keyword evidence="5" id="KW-1185">Reference proteome</keyword>
<evidence type="ECO:0000313" key="5">
    <source>
        <dbReference type="Proteomes" id="UP000699462"/>
    </source>
</evidence>
<dbReference type="Gene3D" id="3.80.10.10">
    <property type="entry name" value="Ribonuclease Inhibitor"/>
    <property type="match status" value="1"/>
</dbReference>
<keyword evidence="1" id="KW-0433">Leucine-rich repeat</keyword>
<name>A0A8T0DBV1_9TREM</name>
<feature type="region of interest" description="Disordered" evidence="3">
    <location>
        <begin position="33"/>
        <end position="62"/>
    </location>
</feature>
<accession>A0A8T0DBV1</accession>
<dbReference type="PROSITE" id="PS51450">
    <property type="entry name" value="LRR"/>
    <property type="match status" value="2"/>
</dbReference>
<feature type="compositionally biased region" description="Basic and acidic residues" evidence="3">
    <location>
        <begin position="143"/>
        <end position="155"/>
    </location>
</feature>
<evidence type="ECO:0000256" key="1">
    <source>
        <dbReference type="ARBA" id="ARBA00022614"/>
    </source>
</evidence>
<protein>
    <submittedName>
        <fullName evidence="4">Uncharacterized protein</fullName>
    </submittedName>
</protein>
<proteinExistence type="predicted"/>
<dbReference type="PANTHER" id="PTHR45973">
    <property type="entry name" value="PROTEIN PHOSPHATASE 1 REGULATORY SUBUNIT SDS22-RELATED"/>
    <property type="match status" value="1"/>
</dbReference>
<organism evidence="4 5">
    <name type="scientific">Paragonimus westermani</name>
    <dbReference type="NCBI Taxonomy" id="34504"/>
    <lineage>
        <taxon>Eukaryota</taxon>
        <taxon>Metazoa</taxon>
        <taxon>Spiralia</taxon>
        <taxon>Lophotrochozoa</taxon>
        <taxon>Platyhelminthes</taxon>
        <taxon>Trematoda</taxon>
        <taxon>Digenea</taxon>
        <taxon>Plagiorchiida</taxon>
        <taxon>Troglotremata</taxon>
        <taxon>Troglotrematidae</taxon>
        <taxon>Paragonimus</taxon>
    </lineage>
</organism>
<sequence length="351" mass="39618">MSPTNNLILDTVASTTFVLAKLLPHHTDILRRTDMKRTIPENTKQTKCTSTTENKNHSSQTSDSFIHSDVVAAGWKPAVTCHTKMEVVNDCSPELHMEIATNSLTHRPLLCTRVSSPQQSDVTYNSNDRHHNRPVVGTDETDETHKPDNKTGQKKDIRMEKTMELLKQRWIDLFHNRNPVPLENSKRRKPCIELGTSNSDANEFWIELLSRHANIMDYVPGAKLSDYGGRTEKLVGMGLVRITRFGDLNSFSTIGSSIRILRLVKCNLKNGQLNGLEKLRNLEVLDLSENELKHFTTDENALPHLIALNLSNNRLCTLDQLSGPYPALRELNVSSNFLMRIGEVKITCVTV</sequence>
<evidence type="ECO:0000313" key="4">
    <source>
        <dbReference type="EMBL" id="KAF8564922.1"/>
    </source>
</evidence>
<gene>
    <name evidence="4" type="ORF">P879_08819</name>
</gene>
<feature type="compositionally biased region" description="Polar residues" evidence="3">
    <location>
        <begin position="40"/>
        <end position="62"/>
    </location>
</feature>
<dbReference type="InterPro" id="IPR032675">
    <property type="entry name" value="LRR_dom_sf"/>
</dbReference>
<dbReference type="PANTHER" id="PTHR45973:SF35">
    <property type="entry name" value="LEUCINE-RICH REPEAT-CONTAINING PROTEIN 43"/>
    <property type="match status" value="1"/>
</dbReference>
<feature type="region of interest" description="Disordered" evidence="3">
    <location>
        <begin position="117"/>
        <end position="155"/>
    </location>
</feature>
<feature type="compositionally biased region" description="Polar residues" evidence="3">
    <location>
        <begin position="117"/>
        <end position="126"/>
    </location>
</feature>
<dbReference type="OrthoDB" id="6273801at2759"/>
<dbReference type="SUPFAM" id="SSF52058">
    <property type="entry name" value="L domain-like"/>
    <property type="match status" value="1"/>
</dbReference>
<dbReference type="EMBL" id="JTDF01007631">
    <property type="protein sequence ID" value="KAF8564922.1"/>
    <property type="molecule type" value="Genomic_DNA"/>
</dbReference>